<evidence type="ECO:0000313" key="2">
    <source>
        <dbReference type="EMBL" id="PRQ53694.1"/>
    </source>
</evidence>
<keyword evidence="1" id="KW-0472">Membrane</keyword>
<protein>
    <submittedName>
        <fullName evidence="2">Uncharacterized protein</fullName>
    </submittedName>
</protein>
<comment type="caution">
    <text evidence="2">The sequence shown here is derived from an EMBL/GenBank/DDBJ whole genome shotgun (WGS) entry which is preliminary data.</text>
</comment>
<dbReference type="Gramene" id="PRQ53694">
    <property type="protein sequence ID" value="PRQ53694"/>
    <property type="gene ID" value="RchiOBHm_Chr2g0169351"/>
</dbReference>
<reference evidence="2 3" key="1">
    <citation type="journal article" date="2018" name="Nat. Genet.">
        <title>The Rosa genome provides new insights in the design of modern roses.</title>
        <authorList>
            <person name="Bendahmane M."/>
        </authorList>
    </citation>
    <scope>NUCLEOTIDE SEQUENCE [LARGE SCALE GENOMIC DNA]</scope>
    <source>
        <strain evidence="3">cv. Old Blush</strain>
    </source>
</reference>
<dbReference type="AlphaFoldDB" id="A0A2P6S4U2"/>
<evidence type="ECO:0000256" key="1">
    <source>
        <dbReference type="SAM" id="Phobius"/>
    </source>
</evidence>
<keyword evidence="1" id="KW-1133">Transmembrane helix</keyword>
<feature type="transmembrane region" description="Helical" evidence="1">
    <location>
        <begin position="12"/>
        <end position="32"/>
    </location>
</feature>
<evidence type="ECO:0000313" key="3">
    <source>
        <dbReference type="Proteomes" id="UP000238479"/>
    </source>
</evidence>
<dbReference type="EMBL" id="PDCK01000040">
    <property type="protein sequence ID" value="PRQ53694.1"/>
    <property type="molecule type" value="Genomic_DNA"/>
</dbReference>
<sequence>MNIPNGKQKCSFLIFLFFSIFLLGANILAFSFSSGIEIMLLQTIGGRSSCK</sequence>
<organism evidence="2 3">
    <name type="scientific">Rosa chinensis</name>
    <name type="common">China rose</name>
    <dbReference type="NCBI Taxonomy" id="74649"/>
    <lineage>
        <taxon>Eukaryota</taxon>
        <taxon>Viridiplantae</taxon>
        <taxon>Streptophyta</taxon>
        <taxon>Embryophyta</taxon>
        <taxon>Tracheophyta</taxon>
        <taxon>Spermatophyta</taxon>
        <taxon>Magnoliopsida</taxon>
        <taxon>eudicotyledons</taxon>
        <taxon>Gunneridae</taxon>
        <taxon>Pentapetalae</taxon>
        <taxon>rosids</taxon>
        <taxon>fabids</taxon>
        <taxon>Rosales</taxon>
        <taxon>Rosaceae</taxon>
        <taxon>Rosoideae</taxon>
        <taxon>Rosoideae incertae sedis</taxon>
        <taxon>Rosa</taxon>
    </lineage>
</organism>
<keyword evidence="3" id="KW-1185">Reference proteome</keyword>
<accession>A0A2P6S4U2</accession>
<proteinExistence type="predicted"/>
<gene>
    <name evidence="2" type="ORF">RchiOBHm_Chr2g0169351</name>
</gene>
<keyword evidence="1" id="KW-0812">Transmembrane</keyword>
<name>A0A2P6S4U2_ROSCH</name>
<dbReference type="Proteomes" id="UP000238479">
    <property type="component" value="Chromosome 2"/>
</dbReference>